<dbReference type="InterPro" id="IPR036869">
    <property type="entry name" value="J_dom_sf"/>
</dbReference>
<dbReference type="PROSITE" id="PS50076">
    <property type="entry name" value="DNAJ_2"/>
    <property type="match status" value="1"/>
</dbReference>
<keyword evidence="1" id="KW-1133">Transmembrane helix</keyword>
<dbReference type="PRINTS" id="PR00625">
    <property type="entry name" value="JDOMAIN"/>
</dbReference>
<dbReference type="EMBL" id="AE016819">
    <property type="protein sequence ID" value="AAS53184.1"/>
    <property type="molecule type" value="Genomic_DNA"/>
</dbReference>
<dbReference type="GO" id="GO:0005783">
    <property type="term" value="C:endoplasmic reticulum"/>
    <property type="evidence" value="ECO:0007669"/>
    <property type="project" value="UniProtKB-ARBA"/>
</dbReference>
<dbReference type="eggNOG" id="KOG0714">
    <property type="taxonomic scope" value="Eukaryota"/>
</dbReference>
<dbReference type="KEGG" id="ago:AGOS_AFL190C"/>
<dbReference type="AlphaFoldDB" id="Q755K7"/>
<feature type="domain" description="J" evidence="2">
    <location>
        <begin position="24"/>
        <end position="88"/>
    </location>
</feature>
<name>Q755K7_EREGS</name>
<evidence type="ECO:0000313" key="3">
    <source>
        <dbReference type="EMBL" id="AAS53184.1"/>
    </source>
</evidence>
<protein>
    <submittedName>
        <fullName evidence="3">AFL190Cp</fullName>
    </submittedName>
</protein>
<dbReference type="HOGENOM" id="CLU_1151958_0_0_1"/>
<evidence type="ECO:0000259" key="2">
    <source>
        <dbReference type="PROSITE" id="PS50076"/>
    </source>
</evidence>
<dbReference type="SUPFAM" id="SSF46565">
    <property type="entry name" value="Chaperone J-domain"/>
    <property type="match status" value="1"/>
</dbReference>
<dbReference type="STRING" id="284811.Q755K7"/>
<keyword evidence="1" id="KW-0472">Membrane</keyword>
<dbReference type="CDD" id="cd06257">
    <property type="entry name" value="DnaJ"/>
    <property type="match status" value="1"/>
</dbReference>
<dbReference type="SMART" id="SM00271">
    <property type="entry name" value="DnaJ"/>
    <property type="match status" value="1"/>
</dbReference>
<dbReference type="PANTHER" id="PTHR43908:SF3">
    <property type="entry name" value="AT29763P-RELATED"/>
    <property type="match status" value="1"/>
</dbReference>
<dbReference type="InParanoid" id="Q755K7"/>
<dbReference type="InterPro" id="IPR051100">
    <property type="entry name" value="DnaJ_subfamily_B/C"/>
</dbReference>
<keyword evidence="4" id="KW-1185">Reference proteome</keyword>
<reference evidence="3 4" key="1">
    <citation type="journal article" date="2004" name="Science">
        <title>The Ashbya gossypii genome as a tool for mapping the ancient Saccharomyces cerevisiae genome.</title>
        <authorList>
            <person name="Dietrich F.S."/>
            <person name="Voegeli S."/>
            <person name="Brachat S."/>
            <person name="Lerch A."/>
            <person name="Gates K."/>
            <person name="Steiner S."/>
            <person name="Mohr C."/>
            <person name="Pohlmann R."/>
            <person name="Luedi P."/>
            <person name="Choi S."/>
            <person name="Wing R.A."/>
            <person name="Flavier A."/>
            <person name="Gaffney T.D."/>
            <person name="Philippsen P."/>
        </authorList>
    </citation>
    <scope>NUCLEOTIDE SEQUENCE [LARGE SCALE GENOMIC DNA]</scope>
    <source>
        <strain evidence="4">ATCC 10895 / CBS 109.51 / FGSC 9923 / NRRL Y-1056</strain>
    </source>
</reference>
<reference evidence="4" key="2">
    <citation type="journal article" date="2013" name="G3 (Bethesda)">
        <title>Genomes of Ashbya fungi isolated from insects reveal four mating-type loci, numerous translocations, lack of transposons, and distinct gene duplications.</title>
        <authorList>
            <person name="Dietrich F.S."/>
            <person name="Voegeli S."/>
            <person name="Kuo S."/>
            <person name="Philippsen P."/>
        </authorList>
    </citation>
    <scope>GENOME REANNOTATION</scope>
    <source>
        <strain evidence="4">ATCC 10895 / CBS 109.51 / FGSC 9923 / NRRL Y-1056</strain>
    </source>
</reference>
<feature type="transmembrane region" description="Helical" evidence="1">
    <location>
        <begin position="214"/>
        <end position="233"/>
    </location>
</feature>
<dbReference type="RefSeq" id="NP_985360.1">
    <property type="nucleotide sequence ID" value="NM_210714.1"/>
</dbReference>
<gene>
    <name evidence="3" type="ORF">AGOS_AFL190C</name>
</gene>
<accession>Q755K7</accession>
<dbReference type="Pfam" id="PF00226">
    <property type="entry name" value="DnaJ"/>
    <property type="match status" value="1"/>
</dbReference>
<dbReference type="Proteomes" id="UP000000591">
    <property type="component" value="Chromosome VI"/>
</dbReference>
<dbReference type="Gene3D" id="1.10.287.110">
    <property type="entry name" value="DnaJ domain"/>
    <property type="match status" value="1"/>
</dbReference>
<sequence>MAEKEYTEEQEKLTLLIVDKDKHSFYELLQVDEKASDGDIKKAYRKMAIKLHPDKNRHPRAAEAFKKVNRAFEVLSDEKKRRVYDQLGYDPDDRAAAQESYRRGGASEASTNGFRPFTDEGMFFRGAGGAPEDLFDFFFRGGGPGGPFGMADPYDSFGPFGGATTFTFGGPAGFKVYSGGSGGQFRRGPFGMAQAATEAQRQRANGQPEAQDPLQHVVFVLLIVLLFLLLPSLGF</sequence>
<evidence type="ECO:0000313" key="4">
    <source>
        <dbReference type="Proteomes" id="UP000000591"/>
    </source>
</evidence>
<proteinExistence type="predicted"/>
<dbReference type="FunCoup" id="Q755K7">
    <property type="interactions" value="207"/>
</dbReference>
<keyword evidence="1" id="KW-0812">Transmembrane</keyword>
<evidence type="ECO:0000256" key="1">
    <source>
        <dbReference type="SAM" id="Phobius"/>
    </source>
</evidence>
<organism evidence="3 4">
    <name type="scientific">Eremothecium gossypii (strain ATCC 10895 / CBS 109.51 / FGSC 9923 / NRRL Y-1056)</name>
    <name type="common">Yeast</name>
    <name type="synonym">Ashbya gossypii</name>
    <dbReference type="NCBI Taxonomy" id="284811"/>
    <lineage>
        <taxon>Eukaryota</taxon>
        <taxon>Fungi</taxon>
        <taxon>Dikarya</taxon>
        <taxon>Ascomycota</taxon>
        <taxon>Saccharomycotina</taxon>
        <taxon>Saccharomycetes</taxon>
        <taxon>Saccharomycetales</taxon>
        <taxon>Saccharomycetaceae</taxon>
        <taxon>Eremothecium</taxon>
    </lineage>
</organism>
<dbReference type="OMA" id="KDKHAFY"/>
<dbReference type="InterPro" id="IPR018253">
    <property type="entry name" value="DnaJ_domain_CS"/>
</dbReference>
<dbReference type="PROSITE" id="PS00636">
    <property type="entry name" value="DNAJ_1"/>
    <property type="match status" value="1"/>
</dbReference>
<dbReference type="InterPro" id="IPR001623">
    <property type="entry name" value="DnaJ_domain"/>
</dbReference>
<dbReference type="PANTHER" id="PTHR43908">
    <property type="entry name" value="AT29763P-RELATED"/>
    <property type="match status" value="1"/>
</dbReference>
<dbReference type="OrthoDB" id="1507364at2759"/>
<dbReference type="GeneID" id="4621585"/>